<dbReference type="KEGG" id="kra:Krad_4697"/>
<keyword evidence="2" id="KW-0614">Plasmid</keyword>
<keyword evidence="3" id="KW-1185">Reference proteome</keyword>
<proteinExistence type="predicted"/>
<evidence type="ECO:0000313" key="3">
    <source>
        <dbReference type="Proteomes" id="UP000001116"/>
    </source>
</evidence>
<dbReference type="AlphaFoldDB" id="A6WH66"/>
<feature type="coiled-coil region" evidence="1">
    <location>
        <begin position="76"/>
        <end position="103"/>
    </location>
</feature>
<name>A6WH66_KINRD</name>
<dbReference type="HOGENOM" id="CLU_1530551_0_0_11"/>
<dbReference type="RefSeq" id="WP_012001867.1">
    <property type="nucleotide sequence ID" value="NC_009806.1"/>
</dbReference>
<gene>
    <name evidence="2" type="ordered locus">Krad_4697</name>
</gene>
<sequence length="175" mass="19690">MNFSGDYLASHSRELWEQNANDWLGFEHFPQPVIGCEPPPTADEVSRRLATAGLQVAREVQELVALPADQQEGGAAQACRARLEKLQAEMAMLSELREEMVRAGAPWFTRHDIVVGDEVLADGAWWEVARVNQRSLRVCPLDARPWRWVRGIVLGSELVDLDRVQARRTAAHSPR</sequence>
<dbReference type="Proteomes" id="UP000001116">
    <property type="component" value="Plasmid pKRAD01"/>
</dbReference>
<keyword evidence="1" id="KW-0175">Coiled coil</keyword>
<protein>
    <submittedName>
        <fullName evidence="2">Uncharacterized protein</fullName>
    </submittedName>
</protein>
<evidence type="ECO:0000313" key="2">
    <source>
        <dbReference type="EMBL" id="ABS06155.1"/>
    </source>
</evidence>
<dbReference type="EMBL" id="CP000751">
    <property type="protein sequence ID" value="ABS06155.1"/>
    <property type="molecule type" value="Genomic_DNA"/>
</dbReference>
<reference evidence="3" key="1">
    <citation type="journal article" date="2008" name="PLoS ONE">
        <title>Survival in nuclear waste, extreme resistance, and potential applications gleaned from the genome sequence of Kineococcus radiotolerans SRS30216.</title>
        <authorList>
            <person name="Bagwell C.E."/>
            <person name="Bhat S."/>
            <person name="Hawkins G.M."/>
            <person name="Smith B.W."/>
            <person name="Biswas T."/>
            <person name="Hoover T.R."/>
            <person name="Saunders E."/>
            <person name="Han C.S."/>
            <person name="Tsodikov O.V."/>
            <person name="Shimkets L.J."/>
        </authorList>
    </citation>
    <scope>NUCLEOTIDE SEQUENCE [LARGE SCALE GENOMIC DNA]</scope>
    <source>
        <strain evidence="3">ATCC BAA-149 / DSM 14245 / SRS30216</strain>
    </source>
</reference>
<accession>A6WH66</accession>
<organism evidence="2 3">
    <name type="scientific">Kineococcus radiotolerans (strain ATCC BAA-149 / DSM 14245 / SRS30216)</name>
    <dbReference type="NCBI Taxonomy" id="266940"/>
    <lineage>
        <taxon>Bacteria</taxon>
        <taxon>Bacillati</taxon>
        <taxon>Actinomycetota</taxon>
        <taxon>Actinomycetes</taxon>
        <taxon>Kineosporiales</taxon>
        <taxon>Kineosporiaceae</taxon>
        <taxon>Kineococcus</taxon>
    </lineage>
</organism>
<evidence type="ECO:0000256" key="1">
    <source>
        <dbReference type="SAM" id="Coils"/>
    </source>
</evidence>
<geneLocation type="plasmid" evidence="2 3">
    <name>pKRAD01</name>
</geneLocation>
<dbReference type="OrthoDB" id="9803716at2"/>